<dbReference type="Gene3D" id="3.40.50.10330">
    <property type="entry name" value="Probable inorganic polyphosphate/atp-NAD kinase, domain 1"/>
    <property type="match status" value="1"/>
</dbReference>
<evidence type="ECO:0000256" key="1">
    <source>
        <dbReference type="SAM" id="MobiDB-lite"/>
    </source>
</evidence>
<dbReference type="Pfam" id="PF00781">
    <property type="entry name" value="DAGK_cat"/>
    <property type="match status" value="1"/>
</dbReference>
<protein>
    <submittedName>
        <fullName evidence="3">Diacylglycerol kinase</fullName>
    </submittedName>
</protein>
<comment type="caution">
    <text evidence="3">The sequence shown here is derived from an EMBL/GenBank/DDBJ whole genome shotgun (WGS) entry which is preliminary data.</text>
</comment>
<dbReference type="InterPro" id="IPR017438">
    <property type="entry name" value="ATP-NAD_kinase_N"/>
</dbReference>
<keyword evidence="3" id="KW-0418">Kinase</keyword>
<dbReference type="InterPro" id="IPR016064">
    <property type="entry name" value="NAD/diacylglycerol_kinase_sf"/>
</dbReference>
<organism evidence="3 4">
    <name type="scientific">Pararhizobium mangrovi</name>
    <dbReference type="NCBI Taxonomy" id="2590452"/>
    <lineage>
        <taxon>Bacteria</taxon>
        <taxon>Pseudomonadati</taxon>
        <taxon>Pseudomonadota</taxon>
        <taxon>Alphaproteobacteria</taxon>
        <taxon>Hyphomicrobiales</taxon>
        <taxon>Rhizobiaceae</taxon>
        <taxon>Rhizobium/Agrobacterium group</taxon>
        <taxon>Pararhizobium</taxon>
    </lineage>
</organism>
<evidence type="ECO:0000313" key="3">
    <source>
        <dbReference type="EMBL" id="TPW29941.1"/>
    </source>
</evidence>
<dbReference type="OrthoDB" id="8557048at2"/>
<proteinExistence type="predicted"/>
<sequence length="352" mass="37841">MSGSSSSRSGRRCAFSSILPKSFRLRSRADGNRSGPGWRRKAGPVRIGIVYNPKSRRNRGRPVPDGEGLAGSPALRAPASHEDLLDVLDEFAAIGIDCLAIDGGDGTIRDVLGAAVPRFAEMPAVALLDSGTTNVIARDVGAWGHGDRALERLVRTVLEGAGANRRRHLIRVDDGQVCRFGFVLGAGAFRRAVALSHTGVRAGFGQRLKTGAALAGALGSVSFGRERALWRAGTPMTLDRDGRERGEPRFIFLATTLERLMLGIYPFWGEGEGSLRYLDVAAPPHRLGAALVPVLRGRPRRWMEDAGYRSGRANGFSLAIDEPFVLDGEEYELGRNGRIDVAAGPHVTFLVP</sequence>
<dbReference type="SUPFAM" id="SSF111331">
    <property type="entry name" value="NAD kinase/diacylglycerol kinase-like"/>
    <property type="match status" value="1"/>
</dbReference>
<dbReference type="GO" id="GO:0016301">
    <property type="term" value="F:kinase activity"/>
    <property type="evidence" value="ECO:0007669"/>
    <property type="project" value="UniProtKB-KW"/>
</dbReference>
<feature type="domain" description="DAGKc" evidence="2">
    <location>
        <begin position="75"/>
        <end position="156"/>
    </location>
</feature>
<reference evidence="3 4" key="1">
    <citation type="submission" date="2019-06" db="EMBL/GenBank/DDBJ databases">
        <authorList>
            <person name="Li M."/>
        </authorList>
    </citation>
    <scope>NUCLEOTIDE SEQUENCE [LARGE SCALE GENOMIC DNA]</scope>
    <source>
        <strain evidence="3 4">BGMRC6574</strain>
    </source>
</reference>
<feature type="region of interest" description="Disordered" evidence="1">
    <location>
        <begin position="53"/>
        <end position="75"/>
    </location>
</feature>
<evidence type="ECO:0000313" key="4">
    <source>
        <dbReference type="Proteomes" id="UP000320314"/>
    </source>
</evidence>
<name>A0A506UA14_9HYPH</name>
<evidence type="ECO:0000259" key="2">
    <source>
        <dbReference type="Pfam" id="PF00781"/>
    </source>
</evidence>
<dbReference type="Proteomes" id="UP000320314">
    <property type="component" value="Unassembled WGS sequence"/>
</dbReference>
<dbReference type="InterPro" id="IPR001206">
    <property type="entry name" value="Diacylglycerol_kinase_cat_dom"/>
</dbReference>
<keyword evidence="4" id="KW-1185">Reference proteome</keyword>
<accession>A0A506UA14</accession>
<dbReference type="EMBL" id="VHLH01000008">
    <property type="protein sequence ID" value="TPW29941.1"/>
    <property type="molecule type" value="Genomic_DNA"/>
</dbReference>
<keyword evidence="3" id="KW-0808">Transferase</keyword>
<gene>
    <name evidence="3" type="ORF">FJU11_06660</name>
</gene>
<dbReference type="AlphaFoldDB" id="A0A506UA14"/>